<name>A0ABX4WQB0_9CYAN</name>
<evidence type="ECO:0000313" key="2">
    <source>
        <dbReference type="Proteomes" id="UP000236284"/>
    </source>
</evidence>
<dbReference type="Pfam" id="PF14218">
    <property type="entry name" value="COP23"/>
    <property type="match status" value="1"/>
</dbReference>
<comment type="caution">
    <text evidence="1">The sequence shown here is derived from an EMBL/GenBank/DDBJ whole genome shotgun (WGS) entry which is preliminary data.</text>
</comment>
<evidence type="ECO:0000313" key="1">
    <source>
        <dbReference type="EMBL" id="PNK00753.1"/>
    </source>
</evidence>
<dbReference type="EMBL" id="NJHS01000006">
    <property type="protein sequence ID" value="PNK00753.1"/>
    <property type="molecule type" value="Genomic_DNA"/>
</dbReference>
<proteinExistence type="predicted"/>
<organism evidence="1 2">
    <name type="scientific">Cylindrospermopsis raciborskii C07</name>
    <dbReference type="NCBI Taxonomy" id="2014886"/>
    <lineage>
        <taxon>Bacteria</taxon>
        <taxon>Bacillati</taxon>
        <taxon>Cyanobacteriota</taxon>
        <taxon>Cyanophyceae</taxon>
        <taxon>Nostocales</taxon>
        <taxon>Aphanizomenonaceae</taxon>
        <taxon>Cylindrospermopsis</taxon>
    </lineage>
</organism>
<accession>A0ABX4WQB0</accession>
<keyword evidence="2" id="KW-1185">Reference proteome</keyword>
<gene>
    <name evidence="1" type="ORF">CEP15_01865</name>
</gene>
<protein>
    <recommendedName>
        <fullName evidence="3">Secreted protein</fullName>
    </recommendedName>
</protein>
<sequence>MLLRVKIVCFLEWSMKLSLFFSGLAMTLTTLNINVYPAFSQSGYEVNFPDEVTFSCQEMFDPVMKAKLPMTVAWVPERKGYVRFITWKSKLFGQQWNPSSRCRVVSSRFEQSYQMGSLQYLTAGTTNGYPIVCATTLGGSCNSETQLFTMEYTRNPWEVLGSLISIMTGSTSGTIMQSAETSTYLSVTNYIKNAPIITVDDLR</sequence>
<evidence type="ECO:0008006" key="3">
    <source>
        <dbReference type="Google" id="ProtNLM"/>
    </source>
</evidence>
<reference evidence="1 2" key="1">
    <citation type="submission" date="2017-06" db="EMBL/GenBank/DDBJ databases">
        <title>Genome variation in co-occurring toxic Cylindrospermopsis raciborskii strains determines phenotypic plasticity.</title>
        <authorList>
            <person name="Willis A."/>
            <person name="Woodhouse J."/>
            <person name="Ongley S."/>
            <person name="Jex A."/>
            <person name="Burford M."/>
            <person name="Neilan B."/>
        </authorList>
    </citation>
    <scope>NUCLEOTIDE SEQUENCE [LARGE SCALE GENOMIC DNA]</scope>
    <source>
        <strain evidence="1 2">C07</strain>
    </source>
</reference>
<dbReference type="Proteomes" id="UP000236284">
    <property type="component" value="Unassembled WGS sequence"/>
</dbReference>
<dbReference type="InterPro" id="IPR025478">
    <property type="entry name" value="COP23"/>
</dbReference>